<dbReference type="InterPro" id="IPR005312">
    <property type="entry name" value="DUF1759"/>
</dbReference>
<organism evidence="2 3">
    <name type="scientific">Trichinella nativa</name>
    <dbReference type="NCBI Taxonomy" id="6335"/>
    <lineage>
        <taxon>Eukaryota</taxon>
        <taxon>Metazoa</taxon>
        <taxon>Ecdysozoa</taxon>
        <taxon>Nematoda</taxon>
        <taxon>Enoplea</taxon>
        <taxon>Dorylaimia</taxon>
        <taxon>Trichinellida</taxon>
        <taxon>Trichinellidae</taxon>
        <taxon>Trichinella</taxon>
    </lineage>
</organism>
<dbReference type="PANTHER" id="PTHR47331:SF1">
    <property type="entry name" value="GAG-LIKE PROTEIN"/>
    <property type="match status" value="1"/>
</dbReference>
<keyword evidence="3" id="KW-1185">Reference proteome</keyword>
<feature type="region of interest" description="Disordered" evidence="1">
    <location>
        <begin position="308"/>
        <end position="337"/>
    </location>
</feature>
<evidence type="ECO:0000313" key="3">
    <source>
        <dbReference type="Proteomes" id="UP000054721"/>
    </source>
</evidence>
<feature type="compositionally biased region" description="Low complexity" evidence="1">
    <location>
        <begin position="1"/>
        <end position="14"/>
    </location>
</feature>
<dbReference type="PANTHER" id="PTHR47331">
    <property type="entry name" value="PHD-TYPE DOMAIN-CONTAINING PROTEIN"/>
    <property type="match status" value="1"/>
</dbReference>
<comment type="caution">
    <text evidence="2">The sequence shown here is derived from an EMBL/GenBank/DDBJ whole genome shotgun (WGS) entry which is preliminary data.</text>
</comment>
<protein>
    <recommendedName>
        <fullName evidence="4">Peptidase aspartic putative domain-containing protein</fullName>
    </recommendedName>
</protein>
<dbReference type="EMBL" id="JYDW01000578">
    <property type="protein sequence ID" value="KRZ47765.1"/>
    <property type="molecule type" value="Genomic_DNA"/>
</dbReference>
<gene>
    <name evidence="2" type="ORF">T02_1623</name>
</gene>
<name>A0A0V1KLJ2_9BILA</name>
<feature type="region of interest" description="Disordered" evidence="1">
    <location>
        <begin position="413"/>
        <end position="445"/>
    </location>
</feature>
<evidence type="ECO:0008006" key="4">
    <source>
        <dbReference type="Google" id="ProtNLM"/>
    </source>
</evidence>
<sequence>MDPPSDQTSTSSDSENMTNHEEISSSTFDLEKMALEHGMARLQGLVSRAFDMDAIREVSRTLERTKQLFFESRQTRLHNILEKEKAKAVAEYCELAAKVLQVQLQADELLATSQVPPPPENSNNLLSSIVPIPKLPTYDGDVLQFKGFWDQFEAAVHRREDLQDVTKLVHLRSCLTGAAREAIDDVTTSAENYQAVVQLLHDRFYRPSDVLDAHLLEILNIKTGVVKGKAGLLSLHDRLNRHIVELKAIGRDLDTAVSAFRAVLPLMVSRLPKEIHSRWKVRAEQLSEEQMTAQTFLTFLTAQARCSVDSEPSTKKERTPSPTHKNTLRANQRKRSNPQLQTVGALHISPHPICPVCQGEHQVTVCRHFLYQRWSERKATATRLGMCFICLVQGHKSDRCKFKQRGWRTHHLLTSLSPNRQAPLPEEPDNTTAPPGKKTRPESSEEITASVLLANIRGSARTPVSNGESHSSWCKLEATAVLKNPSLVRTKPSESKPARSRREREPAEALTLLRICDDIQSVPILCKDWKHLQHLRIPEEQDEKLPIHVLIGIDSYGRVLGEKILRGNPADSTDI</sequence>
<reference evidence="2 3" key="1">
    <citation type="submission" date="2015-05" db="EMBL/GenBank/DDBJ databases">
        <title>Evolution of Trichinella species and genotypes.</title>
        <authorList>
            <person name="Korhonen P.K."/>
            <person name="Edoardo P."/>
            <person name="Giuseppe L.R."/>
            <person name="Gasser R.B."/>
        </authorList>
    </citation>
    <scope>NUCLEOTIDE SEQUENCE [LARGE SCALE GENOMIC DNA]</scope>
    <source>
        <strain evidence="2">ISS10</strain>
    </source>
</reference>
<dbReference type="AlphaFoldDB" id="A0A0V1KLJ2"/>
<dbReference type="Pfam" id="PF03564">
    <property type="entry name" value="DUF1759"/>
    <property type="match status" value="1"/>
</dbReference>
<proteinExistence type="predicted"/>
<accession>A0A0V1KLJ2</accession>
<feature type="compositionally biased region" description="Polar residues" evidence="1">
    <location>
        <begin position="320"/>
        <end position="330"/>
    </location>
</feature>
<feature type="region of interest" description="Disordered" evidence="1">
    <location>
        <begin position="1"/>
        <end position="26"/>
    </location>
</feature>
<dbReference type="Proteomes" id="UP000054721">
    <property type="component" value="Unassembled WGS sequence"/>
</dbReference>
<dbReference type="OrthoDB" id="5919279at2759"/>
<evidence type="ECO:0000256" key="1">
    <source>
        <dbReference type="SAM" id="MobiDB-lite"/>
    </source>
</evidence>
<evidence type="ECO:0000313" key="2">
    <source>
        <dbReference type="EMBL" id="KRZ47765.1"/>
    </source>
</evidence>